<evidence type="ECO:0000313" key="1">
    <source>
        <dbReference type="EMBL" id="ALA97669.1"/>
    </source>
</evidence>
<dbReference type="STRING" id="273035.SKUN_00779"/>
<proteinExistence type="predicted"/>
<dbReference type="KEGG" id="skn:SKUN_00779"/>
<dbReference type="AlphaFoldDB" id="A0A0K2JGF1"/>
<reference evidence="1 2" key="1">
    <citation type="journal article" date="2015" name="Genome Announc.">
        <title>Complete Genome Sequence of Spiroplasma kunkelii Strain CR2-3x, Causal Agent of Corn Stunt Disease in Zea mays L.</title>
        <authorList>
            <person name="Davis R.E."/>
            <person name="Shao J."/>
            <person name="Dally E.L."/>
            <person name="Zhao Y."/>
            <person name="Gasparich G.E."/>
            <person name="Gaynor B.J."/>
            <person name="Athey J.C."/>
            <person name="Harrison N.A."/>
            <person name="Donofrio N."/>
        </authorList>
    </citation>
    <scope>NUCLEOTIDE SEQUENCE [LARGE SCALE GENOMIC DNA]</scope>
    <source>
        <strain evidence="1 2">CR2-3x</strain>
    </source>
</reference>
<protein>
    <submittedName>
        <fullName evidence="1">Uncharacterized protein</fullName>
    </submittedName>
</protein>
<dbReference type="PATRIC" id="fig|273035.7.peg.953"/>
<dbReference type="Proteomes" id="UP000062963">
    <property type="component" value="Chromosome"/>
</dbReference>
<keyword evidence="2" id="KW-1185">Reference proteome</keyword>
<dbReference type="EMBL" id="CP010899">
    <property type="protein sequence ID" value="ALA97669.1"/>
    <property type="molecule type" value="Genomic_DNA"/>
</dbReference>
<evidence type="ECO:0000313" key="2">
    <source>
        <dbReference type="Proteomes" id="UP000062963"/>
    </source>
</evidence>
<accession>A0A0K2JGF1</accession>
<name>A0A0K2JGF1_SPIKU</name>
<sequence length="52" mass="6122">MNTTQILVGVEINKNNVPTEIYILEKQSISRHDARTVDDFVREKLIINHNWD</sequence>
<organism evidence="1 2">
    <name type="scientific">Spiroplasma kunkelii CR2-3x</name>
    <dbReference type="NCBI Taxonomy" id="273035"/>
    <lineage>
        <taxon>Bacteria</taxon>
        <taxon>Bacillati</taxon>
        <taxon>Mycoplasmatota</taxon>
        <taxon>Mollicutes</taxon>
        <taxon>Entomoplasmatales</taxon>
        <taxon>Spiroplasmataceae</taxon>
        <taxon>Spiroplasma</taxon>
    </lineage>
</organism>
<dbReference type="RefSeq" id="WP_158500757.1">
    <property type="nucleotide sequence ID" value="NZ_CP010899.1"/>
</dbReference>
<gene>
    <name evidence="1" type="ORF">SKUN_00779</name>
</gene>